<accession>A0A2W4BPT3</accession>
<dbReference type="STRING" id="1077675.BCR22_09630"/>
<comment type="caution">
    <text evidence="1">The sequence shown here is derived from an EMBL/GenBank/DDBJ whole genome shotgun (WGS) entry which is preliminary data.</text>
</comment>
<evidence type="ECO:0000313" key="2">
    <source>
        <dbReference type="Proteomes" id="UP000249828"/>
    </source>
</evidence>
<reference evidence="1 2" key="1">
    <citation type="submission" date="2017-11" db="EMBL/GenBank/DDBJ databases">
        <title>Draft genome sequence of Enterococcus plantarum TRW2 strain isolated from lettuce.</title>
        <authorList>
            <person name="Kim E.B."/>
            <person name="Marco M.L."/>
            <person name="Williams T.R."/>
            <person name="You I.H."/>
        </authorList>
    </citation>
    <scope>NUCLEOTIDE SEQUENCE [LARGE SCALE GENOMIC DNA]</scope>
    <source>
        <strain evidence="1 2">TRW2</strain>
    </source>
</reference>
<gene>
    <name evidence="1" type="ORF">CI088_04760</name>
</gene>
<keyword evidence="2" id="KW-1185">Reference proteome</keyword>
<proteinExistence type="predicted"/>
<dbReference type="AlphaFoldDB" id="A0A2W4BPT3"/>
<dbReference type="Proteomes" id="UP000249828">
    <property type="component" value="Unassembled WGS sequence"/>
</dbReference>
<sequence>MNKHLFFGSFLRSIFSKKREILCRFNDYFTSDNYAIGQELMEYQHSYQVNKSKKVSWLFI</sequence>
<dbReference type="EMBL" id="PIEU01000043">
    <property type="protein sequence ID" value="PZL75542.1"/>
    <property type="molecule type" value="Genomic_DNA"/>
</dbReference>
<protein>
    <submittedName>
        <fullName evidence="1">Uncharacterized protein</fullName>
    </submittedName>
</protein>
<name>A0A2W4BPT3_9ENTE</name>
<evidence type="ECO:0000313" key="1">
    <source>
        <dbReference type="EMBL" id="PZL75542.1"/>
    </source>
</evidence>
<organism evidence="1 2">
    <name type="scientific">Enterococcus plantarum</name>
    <dbReference type="NCBI Taxonomy" id="1077675"/>
    <lineage>
        <taxon>Bacteria</taxon>
        <taxon>Bacillati</taxon>
        <taxon>Bacillota</taxon>
        <taxon>Bacilli</taxon>
        <taxon>Lactobacillales</taxon>
        <taxon>Enterococcaceae</taxon>
        <taxon>Enterococcus</taxon>
    </lineage>
</organism>